<proteinExistence type="predicted"/>
<sequence length="363" mass="38904">MKTLNQLFFRKAPIRYGRPFLGIVIMICFTIISCSNENAEANSNEELMLSETSNLSKQMVPGSPQLLAALPDLSVGSTVGPDGHLYVGQTGPSGSILKVNKDTGEITTFASELPTSVVPIGGVIDVAFIDETAYALVTLVGPLEFFGTDFINGIYRIDGPDSNTLIADIGTFATENPPTGFDYFLPMGLQYAMQTYRGGFLVTDGHHNRMYHVTLAGEVSEFKVFGNIVPTGLEVSGNMVYMTEAGTSAESNLDSRVIAINSHTKEVNQVGSGIPFLVDVQMNRGQTLYALSQGIWTGGNDGDSAEPNTGSLVKVNSDGSLTTVVEELDRPTSLEFIQNTAYIITLTGEIWTIDNVAGPPYGN</sequence>
<dbReference type="RefSeq" id="WP_316662738.1">
    <property type="nucleotide sequence ID" value="NZ_JAWHTF010000006.1"/>
</dbReference>
<dbReference type="Proteomes" id="UP001268651">
    <property type="component" value="Unassembled WGS sequence"/>
</dbReference>
<dbReference type="InterPro" id="IPR048031">
    <property type="entry name" value="ScyD/ScyE-like"/>
</dbReference>
<reference evidence="1 2" key="1">
    <citation type="submission" date="2023-10" db="EMBL/GenBank/DDBJ databases">
        <title>Marimonas sp. nov. isolated from tidal mud flat.</title>
        <authorList>
            <person name="Jaincy N.J."/>
            <person name="Srinivasan S."/>
            <person name="Lee S.-S."/>
        </authorList>
    </citation>
    <scope>NUCLEOTIDE SEQUENCE [LARGE SCALE GENOMIC DNA]</scope>
    <source>
        <strain evidence="1 2">MJ-SS3</strain>
    </source>
</reference>
<comment type="caution">
    <text evidence="1">The sequence shown here is derived from an EMBL/GenBank/DDBJ whole genome shotgun (WGS) entry which is preliminary data.</text>
</comment>
<protein>
    <submittedName>
        <fullName evidence="1">ScyD/ScyE family protein</fullName>
    </submittedName>
</protein>
<accession>A0ABU3U8L9</accession>
<keyword evidence="2" id="KW-1185">Reference proteome</keyword>
<evidence type="ECO:0000313" key="2">
    <source>
        <dbReference type="Proteomes" id="UP001268651"/>
    </source>
</evidence>
<gene>
    <name evidence="1" type="ORF">RXV94_10780</name>
</gene>
<organism evidence="1 2">
    <name type="scientific">Gilvirhabdus luticola</name>
    <dbReference type="NCBI Taxonomy" id="3079858"/>
    <lineage>
        <taxon>Bacteria</taxon>
        <taxon>Pseudomonadati</taxon>
        <taxon>Bacteroidota</taxon>
        <taxon>Flavobacteriia</taxon>
        <taxon>Flavobacteriales</taxon>
        <taxon>Flavobacteriaceae</taxon>
        <taxon>Gilvirhabdus</taxon>
    </lineage>
</organism>
<dbReference type="NCBIfam" id="NF033206">
    <property type="entry name" value="ScyE_fam"/>
    <property type="match status" value="1"/>
</dbReference>
<dbReference type="PROSITE" id="PS51257">
    <property type="entry name" value="PROKAR_LIPOPROTEIN"/>
    <property type="match status" value="1"/>
</dbReference>
<name>A0ABU3U8L9_9FLAO</name>
<dbReference type="SUPFAM" id="SSF101898">
    <property type="entry name" value="NHL repeat"/>
    <property type="match status" value="1"/>
</dbReference>
<evidence type="ECO:0000313" key="1">
    <source>
        <dbReference type="EMBL" id="MDU8886646.1"/>
    </source>
</evidence>
<dbReference type="EMBL" id="JAWHTF010000006">
    <property type="protein sequence ID" value="MDU8886646.1"/>
    <property type="molecule type" value="Genomic_DNA"/>
</dbReference>